<evidence type="ECO:0000256" key="4">
    <source>
        <dbReference type="ARBA" id="ARBA00022989"/>
    </source>
</evidence>
<organism evidence="8 9">
    <name type="scientific">Terrabacter tumescens</name>
    <dbReference type="NCBI Taxonomy" id="60443"/>
    <lineage>
        <taxon>Bacteria</taxon>
        <taxon>Bacillati</taxon>
        <taxon>Actinomycetota</taxon>
        <taxon>Actinomycetes</taxon>
        <taxon>Micrococcales</taxon>
        <taxon>Intrasporangiaceae</taxon>
        <taxon>Terrabacter</taxon>
    </lineage>
</organism>
<protein>
    <recommendedName>
        <fullName evidence="7">GtrA/DPMS transmembrane domain-containing protein</fullName>
    </recommendedName>
</protein>
<keyword evidence="9" id="KW-1185">Reference proteome</keyword>
<reference evidence="9" key="1">
    <citation type="journal article" date="2019" name="Int. J. Syst. Evol. Microbiol.">
        <title>The Global Catalogue of Microorganisms (GCM) 10K type strain sequencing project: providing services to taxonomists for standard genome sequencing and annotation.</title>
        <authorList>
            <consortium name="The Broad Institute Genomics Platform"/>
            <consortium name="The Broad Institute Genome Sequencing Center for Infectious Disease"/>
            <person name="Wu L."/>
            <person name="Ma J."/>
        </authorList>
    </citation>
    <scope>NUCLEOTIDE SEQUENCE [LARGE SCALE GENOMIC DNA]</scope>
    <source>
        <strain evidence="9">JCM 1365</strain>
    </source>
</reference>
<dbReference type="RefSeq" id="WP_229675058.1">
    <property type="nucleotide sequence ID" value="NZ_BMNZ01000006.1"/>
</dbReference>
<keyword evidence="4 6" id="KW-1133">Transmembrane helix</keyword>
<dbReference type="Pfam" id="PF04138">
    <property type="entry name" value="GtrA_DPMS_TM"/>
    <property type="match status" value="1"/>
</dbReference>
<evidence type="ECO:0000313" key="9">
    <source>
        <dbReference type="Proteomes" id="UP000623461"/>
    </source>
</evidence>
<dbReference type="PANTHER" id="PTHR38459">
    <property type="entry name" value="PROPHAGE BACTOPRENOL-LINKED GLUCOSE TRANSLOCASE HOMOLOG"/>
    <property type="match status" value="1"/>
</dbReference>
<sequence length="155" mass="16755">MPEQDIRHRPGVSSTAARLRLEITAFGAVGALAFLIDNGGYNLLVFGVPGHSPGPMAGAPVAASVVATGVATVFSWAGNRWWTYRHQRRARASHEFLLFVVVNIIGMGITAAAVFVARWAGFDSLLSDNIARLVGWTLATVFRFFTYRSVVFVSS</sequence>
<dbReference type="InterPro" id="IPR051401">
    <property type="entry name" value="GtrA_CellWall_Glycosyl"/>
</dbReference>
<proteinExistence type="inferred from homology"/>
<evidence type="ECO:0000256" key="5">
    <source>
        <dbReference type="ARBA" id="ARBA00023136"/>
    </source>
</evidence>
<comment type="caution">
    <text evidence="8">The sequence shown here is derived from an EMBL/GenBank/DDBJ whole genome shotgun (WGS) entry which is preliminary data.</text>
</comment>
<evidence type="ECO:0000313" key="8">
    <source>
        <dbReference type="EMBL" id="GGN04065.1"/>
    </source>
</evidence>
<accession>A0ABQ2I8Z9</accession>
<feature type="domain" description="GtrA/DPMS transmembrane" evidence="7">
    <location>
        <begin position="26"/>
        <end position="152"/>
    </location>
</feature>
<feature type="transmembrane region" description="Helical" evidence="6">
    <location>
        <begin position="56"/>
        <end position="76"/>
    </location>
</feature>
<keyword evidence="5 6" id="KW-0472">Membrane</keyword>
<name>A0ABQ2I8Z9_9MICO</name>
<dbReference type="EMBL" id="BMNZ01000006">
    <property type="protein sequence ID" value="GGN04065.1"/>
    <property type="molecule type" value="Genomic_DNA"/>
</dbReference>
<gene>
    <name evidence="8" type="ORF">GCM10009721_34350</name>
</gene>
<dbReference type="InterPro" id="IPR007267">
    <property type="entry name" value="GtrA_DPMS_TM"/>
</dbReference>
<evidence type="ECO:0000256" key="3">
    <source>
        <dbReference type="ARBA" id="ARBA00022692"/>
    </source>
</evidence>
<dbReference type="PANTHER" id="PTHR38459:SF1">
    <property type="entry name" value="PROPHAGE BACTOPRENOL-LINKED GLUCOSE TRANSLOCASE HOMOLOG"/>
    <property type="match status" value="1"/>
</dbReference>
<dbReference type="Proteomes" id="UP000623461">
    <property type="component" value="Unassembled WGS sequence"/>
</dbReference>
<evidence type="ECO:0000256" key="1">
    <source>
        <dbReference type="ARBA" id="ARBA00004141"/>
    </source>
</evidence>
<comment type="similarity">
    <text evidence="2">Belongs to the GtrA family.</text>
</comment>
<feature type="transmembrane region" description="Helical" evidence="6">
    <location>
        <begin position="133"/>
        <end position="153"/>
    </location>
</feature>
<keyword evidence="3 6" id="KW-0812">Transmembrane</keyword>
<evidence type="ECO:0000256" key="6">
    <source>
        <dbReference type="SAM" id="Phobius"/>
    </source>
</evidence>
<feature type="transmembrane region" description="Helical" evidence="6">
    <location>
        <begin position="21"/>
        <end position="44"/>
    </location>
</feature>
<evidence type="ECO:0000259" key="7">
    <source>
        <dbReference type="Pfam" id="PF04138"/>
    </source>
</evidence>
<evidence type="ECO:0000256" key="2">
    <source>
        <dbReference type="ARBA" id="ARBA00009399"/>
    </source>
</evidence>
<feature type="transmembrane region" description="Helical" evidence="6">
    <location>
        <begin position="96"/>
        <end position="121"/>
    </location>
</feature>
<comment type="subcellular location">
    <subcellularLocation>
        <location evidence="1">Membrane</location>
        <topology evidence="1">Multi-pass membrane protein</topology>
    </subcellularLocation>
</comment>